<dbReference type="OrthoDB" id="7409988at2"/>
<protein>
    <submittedName>
        <fullName evidence="2">DUF2059 domain-containing protein</fullName>
    </submittedName>
</protein>
<dbReference type="RefSeq" id="WP_130160149.1">
    <property type="nucleotide sequence ID" value="NZ_SGIS01000053.1"/>
</dbReference>
<dbReference type="Proteomes" id="UP000292085">
    <property type="component" value="Unassembled WGS sequence"/>
</dbReference>
<gene>
    <name evidence="2" type="ORF">EWE75_21525</name>
</gene>
<organism evidence="2 3">
    <name type="scientific">Sphingomonas populi</name>
    <dbReference type="NCBI Taxonomy" id="2484750"/>
    <lineage>
        <taxon>Bacteria</taxon>
        <taxon>Pseudomonadati</taxon>
        <taxon>Pseudomonadota</taxon>
        <taxon>Alphaproteobacteria</taxon>
        <taxon>Sphingomonadales</taxon>
        <taxon>Sphingomonadaceae</taxon>
        <taxon>Sphingomonas</taxon>
    </lineage>
</organism>
<feature type="domain" description="DUF2059" evidence="1">
    <location>
        <begin position="59"/>
        <end position="112"/>
    </location>
</feature>
<dbReference type="InterPro" id="IPR018637">
    <property type="entry name" value="DUF2059"/>
</dbReference>
<evidence type="ECO:0000313" key="2">
    <source>
        <dbReference type="EMBL" id="RZF60721.1"/>
    </source>
</evidence>
<reference evidence="2 3" key="1">
    <citation type="submission" date="2019-02" db="EMBL/GenBank/DDBJ databases">
        <authorList>
            <person name="Li Y."/>
        </authorList>
    </citation>
    <scope>NUCLEOTIDE SEQUENCE [LARGE SCALE GENOMIC DNA]</scope>
    <source>
        <strain evidence="2 3">3-7</strain>
    </source>
</reference>
<evidence type="ECO:0000313" key="3">
    <source>
        <dbReference type="Proteomes" id="UP000292085"/>
    </source>
</evidence>
<name>A0A4Q6XLG1_9SPHN</name>
<accession>A0A4Q6XLG1</accession>
<proteinExistence type="predicted"/>
<dbReference type="EMBL" id="SGIS01000053">
    <property type="protein sequence ID" value="RZF60721.1"/>
    <property type="molecule type" value="Genomic_DNA"/>
</dbReference>
<comment type="caution">
    <text evidence="2">The sequence shown here is derived from an EMBL/GenBank/DDBJ whole genome shotgun (WGS) entry which is preliminary data.</text>
</comment>
<dbReference type="Pfam" id="PF09832">
    <property type="entry name" value="DUF2059"/>
    <property type="match status" value="1"/>
</dbReference>
<dbReference type="AlphaFoldDB" id="A0A4Q6XLG1"/>
<evidence type="ECO:0000259" key="1">
    <source>
        <dbReference type="Pfam" id="PF09832"/>
    </source>
</evidence>
<sequence>MIDTMMRGALANIQQGMFQDGGLATMVGDDPRLRKVFEDFMAEQQKRSLETMRAGLPGMTAAMANAYARRFDLTQLRDLKTFFQTPTGQAYAQASMTIMSDPDVAAWQRDLMKRSMSNIQKDVAEFSRQVAAIVRNKKP</sequence>
<keyword evidence="3" id="KW-1185">Reference proteome</keyword>